<feature type="compositionally biased region" description="Polar residues" evidence="1">
    <location>
        <begin position="244"/>
        <end position="264"/>
    </location>
</feature>
<sequence length="522" mass="60720">MESFGEIVSVNGTPIGSFGYDSNRDPPVSAYVNSTEKKRVSFSERVRKKNHEDSLEFDSDLKDSNSRKVYRSPVGSAESSEHKLKLTNLFVETQEDNGEFGKNFGNQSKNYSHKNAESPPMFSTSTERSNDLGDRERRSLYNGQETRHYTSSGSRGHQLGNPTVTSPTSTAPFQNSSSVPFSTRSDIGRTIATSFTDENPANTLKANHRSNSNEHHFKRNEYRSSFSENYDPKGEPDDSYIEGSETSSVYSNYDTHTQNPSFPNTHEKPPTNIGHYGNYSTQKYTATSSEDADKNICRNPEEPKQYTTSSTPQSNETLSYLRQIEKLNEKIATLMQDQKVWIQKDETYKLQIQYETRKRREDKMFYETEIHRRKNKYDSLLAIYQRSIKLQEAHDENVQSWQQEKSLLIESNRQLRSRLDYIYDNVLMPEIEFLNERQPSHEAQKIFAYWKRMQVRAETHEVQRVGSKAQDAKFRHSEEKLDDTYEMDTCDESDLGVVEPKEFVRYDKLTEKIRLYFEESRY</sequence>
<evidence type="ECO:0000256" key="1">
    <source>
        <dbReference type="SAM" id="MobiDB-lite"/>
    </source>
</evidence>
<reference evidence="3" key="1">
    <citation type="submission" date="2016-04" db="EMBL/GenBank/DDBJ databases">
        <title>Comparative genomics of biotechnologically important yeasts.</title>
        <authorList>
            <consortium name="DOE Joint Genome Institute"/>
            <person name="Riley R."/>
            <person name="Haridas S."/>
            <person name="Wolfe K.H."/>
            <person name="Lopes M.R."/>
            <person name="Hittinger C.T."/>
            <person name="Goker M."/>
            <person name="Salamov A."/>
            <person name="Wisecaver J."/>
            <person name="Long T.M."/>
            <person name="Aerts A.L."/>
            <person name="Barry K."/>
            <person name="Choi C."/>
            <person name="Clum A."/>
            <person name="Coughlan A.Y."/>
            <person name="Deshpande S."/>
            <person name="Douglass A.P."/>
            <person name="Hanson S.J."/>
            <person name="Klenk H.-P."/>
            <person name="Labutti K."/>
            <person name="Lapidus A."/>
            <person name="Lindquist E."/>
            <person name="Lipzen A."/>
            <person name="Meier-Kolthoff J.P."/>
            <person name="Ohm R.A."/>
            <person name="Otillar R.P."/>
            <person name="Pangilinan J."/>
            <person name="Peng Y."/>
            <person name="Rokas A."/>
            <person name="Rosa C.A."/>
            <person name="Scheuner C."/>
            <person name="Sibirny A.A."/>
            <person name="Slot J.C."/>
            <person name="Stielow J.B."/>
            <person name="Sun H."/>
            <person name="Kurtzman C.P."/>
            <person name="Blackwell M."/>
            <person name="Grigoriev I.V."/>
            <person name="Jeffries T.W."/>
        </authorList>
    </citation>
    <scope>NUCLEOTIDE SEQUENCE [LARGE SCALE GENOMIC DNA]</scope>
    <source>
        <strain evidence="3">NRRL YB-2248</strain>
    </source>
</reference>
<evidence type="ECO:0000313" key="2">
    <source>
        <dbReference type="EMBL" id="ODV86634.1"/>
    </source>
</evidence>
<protein>
    <submittedName>
        <fullName evidence="2">Uncharacterized protein</fullName>
    </submittedName>
</protein>
<feature type="region of interest" description="Disordered" evidence="1">
    <location>
        <begin position="1"/>
        <end position="81"/>
    </location>
</feature>
<feature type="compositionally biased region" description="Basic and acidic residues" evidence="1">
    <location>
        <begin position="35"/>
        <end position="66"/>
    </location>
</feature>
<evidence type="ECO:0000313" key="3">
    <source>
        <dbReference type="Proteomes" id="UP000094801"/>
    </source>
</evidence>
<feature type="region of interest" description="Disordered" evidence="1">
    <location>
        <begin position="97"/>
        <end position="314"/>
    </location>
</feature>
<feature type="compositionally biased region" description="Polar residues" evidence="1">
    <location>
        <begin position="278"/>
        <end position="289"/>
    </location>
</feature>
<feature type="compositionally biased region" description="Basic and acidic residues" evidence="1">
    <location>
        <begin position="211"/>
        <end position="222"/>
    </location>
</feature>
<feature type="compositionally biased region" description="Polar residues" evidence="1">
    <location>
        <begin position="305"/>
        <end position="314"/>
    </location>
</feature>
<dbReference type="Proteomes" id="UP000094801">
    <property type="component" value="Unassembled WGS sequence"/>
</dbReference>
<keyword evidence="3" id="KW-1185">Reference proteome</keyword>
<dbReference type="EMBL" id="KV453849">
    <property type="protein sequence ID" value="ODV86634.1"/>
    <property type="molecule type" value="Genomic_DNA"/>
</dbReference>
<name>A0A1E4T4G7_9ASCO</name>
<feature type="compositionally biased region" description="Basic and acidic residues" evidence="1">
    <location>
        <begin position="291"/>
        <end position="304"/>
    </location>
</feature>
<feature type="compositionally biased region" description="Basic and acidic residues" evidence="1">
    <location>
        <begin position="128"/>
        <end position="139"/>
    </location>
</feature>
<dbReference type="AlphaFoldDB" id="A0A1E4T4G7"/>
<gene>
    <name evidence="2" type="ORF">CANARDRAFT_21639</name>
</gene>
<proteinExistence type="predicted"/>
<organism evidence="2 3">
    <name type="scientific">[Candida] arabinofermentans NRRL YB-2248</name>
    <dbReference type="NCBI Taxonomy" id="983967"/>
    <lineage>
        <taxon>Eukaryota</taxon>
        <taxon>Fungi</taxon>
        <taxon>Dikarya</taxon>
        <taxon>Ascomycota</taxon>
        <taxon>Saccharomycotina</taxon>
        <taxon>Pichiomycetes</taxon>
        <taxon>Pichiales</taxon>
        <taxon>Pichiaceae</taxon>
        <taxon>Ogataea</taxon>
        <taxon>Ogataea/Candida clade</taxon>
    </lineage>
</organism>
<feature type="compositionally biased region" description="Polar residues" evidence="1">
    <location>
        <begin position="141"/>
        <end position="205"/>
    </location>
</feature>
<accession>A0A1E4T4G7</accession>